<accession>A0A1I5C9J5</accession>
<evidence type="ECO:0000256" key="4">
    <source>
        <dbReference type="ARBA" id="ARBA00022827"/>
    </source>
</evidence>
<dbReference type="InterPro" id="IPR009100">
    <property type="entry name" value="AcylCoA_DH/oxidase_NM_dom_sf"/>
</dbReference>
<evidence type="ECO:0000259" key="7">
    <source>
        <dbReference type="Pfam" id="PF02771"/>
    </source>
</evidence>
<dbReference type="InterPro" id="IPR037069">
    <property type="entry name" value="AcylCoA_DH/ox_N_sf"/>
</dbReference>
<dbReference type="Gene3D" id="1.20.140.10">
    <property type="entry name" value="Butyryl-CoA Dehydrogenase, subunit A, domain 3"/>
    <property type="match status" value="1"/>
</dbReference>
<evidence type="ECO:0000256" key="2">
    <source>
        <dbReference type="ARBA" id="ARBA00009347"/>
    </source>
</evidence>
<keyword evidence="11" id="KW-1185">Reference proteome</keyword>
<feature type="domain" description="Acyl-CoA dehydrogenase/oxidase N-terminal" evidence="7">
    <location>
        <begin position="13"/>
        <end position="98"/>
    </location>
</feature>
<feature type="domain" description="Acyl-CoA dehydrogenase/oxidase C-terminal" evidence="6">
    <location>
        <begin position="214"/>
        <end position="358"/>
    </location>
</feature>
<dbReference type="InterPro" id="IPR036250">
    <property type="entry name" value="AcylCo_DH-like_C"/>
</dbReference>
<evidence type="ECO:0000256" key="3">
    <source>
        <dbReference type="ARBA" id="ARBA00022630"/>
    </source>
</evidence>
<evidence type="ECO:0000259" key="6">
    <source>
        <dbReference type="Pfam" id="PF00441"/>
    </source>
</evidence>
<dbReference type="STRING" id="455193.SAMN05421805_107101"/>
<dbReference type="InterPro" id="IPR009075">
    <property type="entry name" value="AcylCo_DH/oxidase_C"/>
</dbReference>
<dbReference type="SUPFAM" id="SSF47203">
    <property type="entry name" value="Acyl-CoA dehydrogenase C-terminal domain-like"/>
    <property type="match status" value="1"/>
</dbReference>
<protein>
    <submittedName>
        <fullName evidence="8 9">Acyl-CoA dehydrogenase</fullName>
    </submittedName>
</protein>
<evidence type="ECO:0000256" key="5">
    <source>
        <dbReference type="ARBA" id="ARBA00023002"/>
    </source>
</evidence>
<dbReference type="InterPro" id="IPR013786">
    <property type="entry name" value="AcylCoA_DH/ox_N"/>
</dbReference>
<dbReference type="Pfam" id="PF00441">
    <property type="entry name" value="Acyl-CoA_dh_1"/>
    <property type="match status" value="1"/>
</dbReference>
<comment type="similarity">
    <text evidence="2">Belongs to the acyl-CoA dehydrogenase family.</text>
</comment>
<dbReference type="EMBL" id="RBXX01000002">
    <property type="protein sequence ID" value="RKT88936.1"/>
    <property type="molecule type" value="Genomic_DNA"/>
</dbReference>
<reference evidence="9 10" key="1">
    <citation type="submission" date="2016-10" db="EMBL/GenBank/DDBJ databases">
        <authorList>
            <person name="de Groot N.N."/>
        </authorList>
    </citation>
    <scope>NUCLEOTIDE SEQUENCE [LARGE SCALE GENOMIC DNA]</scope>
    <source>
        <strain evidence="9 10">CPCC 201259</strain>
    </source>
</reference>
<organism evidence="9 10">
    <name type="scientific">Saccharopolyspora antimicrobica</name>
    <dbReference type="NCBI Taxonomy" id="455193"/>
    <lineage>
        <taxon>Bacteria</taxon>
        <taxon>Bacillati</taxon>
        <taxon>Actinomycetota</taxon>
        <taxon>Actinomycetes</taxon>
        <taxon>Pseudonocardiales</taxon>
        <taxon>Pseudonocardiaceae</taxon>
        <taxon>Saccharopolyspora</taxon>
    </lineage>
</organism>
<evidence type="ECO:0000313" key="8">
    <source>
        <dbReference type="EMBL" id="RKT88936.1"/>
    </source>
</evidence>
<dbReference type="Pfam" id="PF02771">
    <property type="entry name" value="Acyl-CoA_dh_N"/>
    <property type="match status" value="1"/>
</dbReference>
<dbReference type="PANTHER" id="PTHR43884">
    <property type="entry name" value="ACYL-COA DEHYDROGENASE"/>
    <property type="match status" value="1"/>
</dbReference>
<dbReference type="SUPFAM" id="SSF56645">
    <property type="entry name" value="Acyl-CoA dehydrogenase NM domain-like"/>
    <property type="match status" value="1"/>
</dbReference>
<evidence type="ECO:0000256" key="1">
    <source>
        <dbReference type="ARBA" id="ARBA00001974"/>
    </source>
</evidence>
<keyword evidence="4" id="KW-0274">FAD</keyword>
<evidence type="ECO:0000313" key="11">
    <source>
        <dbReference type="Proteomes" id="UP000270697"/>
    </source>
</evidence>
<evidence type="ECO:0000313" key="9">
    <source>
        <dbReference type="EMBL" id="SFN83311.1"/>
    </source>
</evidence>
<evidence type="ECO:0000313" key="10">
    <source>
        <dbReference type="Proteomes" id="UP000199398"/>
    </source>
</evidence>
<keyword evidence="3" id="KW-0285">Flavoprotein</keyword>
<sequence length="366" mass="37281">MSDDINLLETDVEVSLRSTLRDLLADHCDPTSVMRAYEGDHALTPVLWKAVASDLGLAGLLVPESRGGVGASAREAAVVLNELGRSVAPVPFLSSAVEATTVLLAGGSGLVEELASGDRTAALLVPFSAAADSPLPAIDVDSAGRLTGRVTSVAGALEADFLLAAVGTPVGTEVYAVRANAATVTPFVSLDMTRPLADVVLDGAVGELVVGADAGAGAVRRALATSAALLPSEQAGVAAWCSETTVEYLKIRRQFGRAVGGFQALKHRLADLFAEVESASAAAWYAAGALASGAEDAAIAAEVASSYCGDAAVHAAEEAVQLHGGIGMTWEHPVHLYLKRAKADQIGRGLPAHHRGVLAGLVDLPS</sequence>
<dbReference type="AlphaFoldDB" id="A0A1I5C9J5"/>
<dbReference type="GO" id="GO:0003995">
    <property type="term" value="F:acyl-CoA dehydrogenase activity"/>
    <property type="evidence" value="ECO:0007669"/>
    <property type="project" value="TreeGrafter"/>
</dbReference>
<reference evidence="8 11" key="2">
    <citation type="submission" date="2018-10" db="EMBL/GenBank/DDBJ databases">
        <title>Sequencing the genomes of 1000 actinobacteria strains.</title>
        <authorList>
            <person name="Klenk H.-P."/>
        </authorList>
    </citation>
    <scope>NUCLEOTIDE SEQUENCE [LARGE SCALE GENOMIC DNA]</scope>
    <source>
        <strain evidence="8 11">DSM 45119</strain>
    </source>
</reference>
<keyword evidence="5" id="KW-0560">Oxidoreductase</keyword>
<name>A0A1I5C9J5_9PSEU</name>
<proteinExistence type="inferred from homology"/>
<dbReference type="PANTHER" id="PTHR43884:SF20">
    <property type="entry name" value="ACYL-COA DEHYDROGENASE FADE28"/>
    <property type="match status" value="1"/>
</dbReference>
<dbReference type="Proteomes" id="UP000199398">
    <property type="component" value="Unassembled WGS sequence"/>
</dbReference>
<comment type="cofactor">
    <cofactor evidence="1">
        <name>FAD</name>
        <dbReference type="ChEBI" id="CHEBI:57692"/>
    </cofactor>
</comment>
<dbReference type="OrthoDB" id="8677713at2"/>
<dbReference type="Gene3D" id="1.10.540.10">
    <property type="entry name" value="Acyl-CoA dehydrogenase/oxidase, N-terminal domain"/>
    <property type="match status" value="1"/>
</dbReference>
<gene>
    <name evidence="8" type="ORF">ATL45_7380</name>
    <name evidence="9" type="ORF">SAMN05421805_107101</name>
</gene>
<dbReference type="GO" id="GO:0050660">
    <property type="term" value="F:flavin adenine dinucleotide binding"/>
    <property type="evidence" value="ECO:0007669"/>
    <property type="project" value="InterPro"/>
</dbReference>
<dbReference type="Proteomes" id="UP000270697">
    <property type="component" value="Unassembled WGS sequence"/>
</dbReference>
<dbReference type="EMBL" id="FOUP01000007">
    <property type="protein sequence ID" value="SFN83311.1"/>
    <property type="molecule type" value="Genomic_DNA"/>
</dbReference>
<dbReference type="RefSeq" id="WP_093154578.1">
    <property type="nucleotide sequence ID" value="NZ_FOUP01000007.1"/>
</dbReference>